<dbReference type="InterPro" id="IPR058748">
    <property type="entry name" value="PglY_5th"/>
</dbReference>
<feature type="region of interest" description="Disordered" evidence="1">
    <location>
        <begin position="1175"/>
        <end position="1205"/>
    </location>
</feature>
<organism evidence="4 5">
    <name type="scientific">Gordonia terrae</name>
    <dbReference type="NCBI Taxonomy" id="2055"/>
    <lineage>
        <taxon>Bacteria</taxon>
        <taxon>Bacillati</taxon>
        <taxon>Actinomycetota</taxon>
        <taxon>Actinomycetes</taxon>
        <taxon>Mycobacteriales</taxon>
        <taxon>Gordoniaceae</taxon>
        <taxon>Gordonia</taxon>
    </lineage>
</organism>
<dbReference type="Proteomes" id="UP000234662">
    <property type="component" value="Unassembled WGS sequence"/>
</dbReference>
<evidence type="ECO:0000259" key="2">
    <source>
        <dbReference type="Pfam" id="PF26381"/>
    </source>
</evidence>
<sequence length="1238" mass="136471">MSTLLRDVINIPERTGADDYVLRLTDSTDDDTHIRATLGQYVLTESLEANFTAALGLVADGIDNQTSRAAFLTGSFGSGKSHFMAVLYALLGNHPAARTSKYTSLTGRYDEQLNGKSVLRLTYHLLGAKSLEEAVFRGYLRQIARLHPDAPLPAVHVTDTLIEDAEKLRGQIGDDAFLAGLNSGDTGGGSADAWGAVLGGDTWDLDTYLAAVAAPPEDTKRTTLVSALVRSYYGSFVEQATYVDLDRGLVAITEHAQTLGYDAVVLFLDELVLWLAFSVTDSEFFSRESQKLTKLVESSGSRRPIPLVSFVSRQMDLRKWFADAGASGAEQDALDRAFHYQKERFYEIELGDDNLAEVAHARLLRPRDDAAAGVLDEAFRSVSRSPEVWDVLRDTMNATDSHTGSSEREFRLTYPFSPALVATLRHLSSVMQRERTALKVMQRMLVDRRDTLTTADLIPVGDAFDYIVEGNTPIDSHAGTMFTAASELYRTKLLPILLRAHEVTEEQLDDDPASVPVGFRAHERIAKTLLLSAVAPKVPALQDITASRLAALNHGSIRSKLRGGEARVVLGVVRGWAKDVPEITVSEGANPIIRVQLSDVDYQSVLDRIRAEDNAGRRRVLIRTLVHRALGVSTAQDDLVGAATRTITWRGSRREVDVAFGNIRDPGSVPEQSFDNRPGTWKLVVDYPFDEQNFSAADDIARIDRLLAGSDRHCIAWLPKFFSAKALDDLALLVKLDWLFTGSGERWQENSDHLSASDRAQARGILENLHRGILTSFDLLLRQAYGIEAQDPKMFVDDPGHTEVLISLSKDFSPKLPAALSLNDAFDKVIDQAFTAVYPAHPQYMNPGDEVTARQYEVVRDYVERAATDSTGRVPTLPGVERKTVQRVAEPLRVGKATEDHYLFGEDTFAYWAGELDRAAADADRVTVGLLQRRIDTVTPAWGLRPEARDLIVWAWALLRKRAWFDAGAPARSLKLGALRESVELRAEELPHDTDWEKARLHASQLFGYTMPRTFLTGANVAEFADAVRTRSAEHRTELQNVADQLTTAHRRLGLEVADSDRLAAVRELAAFLDDLGGTSGNVALIAMLARMQLVVAGQTAGQMRADAPADALSLRTFQWRLLDSVLAGRDFAGERGSAARAIVRSLEELIVTPGRSLRDEVGRTESRVVDWVVEGQPKPEDEDDDDEGEEDSTDTDKPSAMHDVNVTGVADVDELAASLREALATNGSRVRVTWWIE</sequence>
<protein>
    <submittedName>
        <fullName evidence="4">Phage resistance protein</fullName>
    </submittedName>
</protein>
<dbReference type="EMBL" id="PKJC01000001">
    <property type="protein sequence ID" value="PKZ67581.1"/>
    <property type="molecule type" value="Genomic_DNA"/>
</dbReference>
<accession>A0A2I1REN2</accession>
<evidence type="ECO:0000259" key="3">
    <source>
        <dbReference type="Pfam" id="PF26382"/>
    </source>
</evidence>
<feature type="domain" description="ATPase PglY 5th" evidence="2">
    <location>
        <begin position="856"/>
        <end position="957"/>
    </location>
</feature>
<evidence type="ECO:0000256" key="1">
    <source>
        <dbReference type="SAM" id="MobiDB-lite"/>
    </source>
</evidence>
<reference evidence="4 5" key="1">
    <citation type="submission" date="2017-12" db="EMBL/GenBank/DDBJ databases">
        <title>Phylogenetic diversity of female urinary microbiome.</title>
        <authorList>
            <person name="Thomas-White K."/>
            <person name="Wolfe A.J."/>
        </authorList>
    </citation>
    <scope>NUCLEOTIDE SEQUENCE [LARGE SCALE GENOMIC DNA]</scope>
    <source>
        <strain evidence="4 5">UMB0777</strain>
    </source>
</reference>
<feature type="compositionally biased region" description="Acidic residues" evidence="1">
    <location>
        <begin position="1181"/>
        <end position="1194"/>
    </location>
</feature>
<gene>
    <name evidence="4" type="ORF">CYJ73_02695</name>
</gene>
<dbReference type="InterPro" id="IPR058747">
    <property type="entry name" value="PglY_C"/>
</dbReference>
<dbReference type="Pfam" id="PF26382">
    <property type="entry name" value="BREX_PglY_6th"/>
    <property type="match status" value="1"/>
</dbReference>
<proteinExistence type="predicted"/>
<evidence type="ECO:0000313" key="4">
    <source>
        <dbReference type="EMBL" id="PKZ67581.1"/>
    </source>
</evidence>
<dbReference type="Pfam" id="PF26381">
    <property type="entry name" value="BREX_PglY_5th"/>
    <property type="match status" value="1"/>
</dbReference>
<feature type="domain" description="ATPase PglY C-terminal" evidence="3">
    <location>
        <begin position="1002"/>
        <end position="1178"/>
    </location>
</feature>
<name>A0A2I1REN2_9ACTN</name>
<evidence type="ECO:0000313" key="5">
    <source>
        <dbReference type="Proteomes" id="UP000234662"/>
    </source>
</evidence>
<comment type="caution">
    <text evidence="4">The sequence shown here is derived from an EMBL/GenBank/DDBJ whole genome shotgun (WGS) entry which is preliminary data.</text>
</comment>
<dbReference type="RefSeq" id="WP_101818926.1">
    <property type="nucleotide sequence ID" value="NZ_PKJC01000001.1"/>
</dbReference>
<dbReference type="AlphaFoldDB" id="A0A2I1REN2"/>